<sequence length="183" mass="20465">MSAGVEPTPANEHVVLGKLTSPYGVKGWLKVYSYTSPMEGILEYDEWVLRHQGRLVRYRLVRGRPQGKGLVARLEGVDGRDQAEALAGAEVLLPTAELPELDGDDEFYWYQLEGLRVVTRDGVTLGRVDYLFETGANDVMVVKGRDGDAIDDRERLLPFLPDEVVQKVDLEAGVMTVDWDPDF</sequence>
<dbReference type="InterPro" id="IPR056792">
    <property type="entry name" value="PRC_RimM"/>
</dbReference>
<dbReference type="Pfam" id="PF24986">
    <property type="entry name" value="PRC_RimM"/>
    <property type="match status" value="1"/>
</dbReference>
<dbReference type="PANTHER" id="PTHR33692:SF1">
    <property type="entry name" value="RIBOSOME MATURATION FACTOR RIMM"/>
    <property type="match status" value="1"/>
</dbReference>
<keyword evidence="4 5" id="KW-0143">Chaperone</keyword>
<name>A0ABQ0U4W1_9GAMM</name>
<comment type="function">
    <text evidence="5">An accessory protein needed during the final step in the assembly of 30S ribosomal subunit, possibly for assembly of the head region. Essential for efficient processing of 16S rRNA. May be needed both before and after RbfA during the maturation of 16S rRNA. It has affinity for free ribosomal 30S subunits but not for 70S ribosomes.</text>
</comment>
<evidence type="ECO:0000256" key="2">
    <source>
        <dbReference type="ARBA" id="ARBA00022517"/>
    </source>
</evidence>
<comment type="caution">
    <text evidence="8">The sequence shown here is derived from an EMBL/GenBank/DDBJ whole genome shotgun (WGS) entry which is preliminary data.</text>
</comment>
<comment type="subunit">
    <text evidence="5">Binds ribosomal protein uS19.</text>
</comment>
<keyword evidence="1 5" id="KW-0963">Cytoplasm</keyword>
<evidence type="ECO:0000259" key="7">
    <source>
        <dbReference type="Pfam" id="PF24986"/>
    </source>
</evidence>
<dbReference type="Gene3D" id="2.30.30.240">
    <property type="entry name" value="PRC-barrel domain"/>
    <property type="match status" value="1"/>
</dbReference>
<gene>
    <name evidence="5 8" type="primary">rimM</name>
    <name evidence="8" type="ORF">HHA04nite_21120</name>
</gene>
<dbReference type="PANTHER" id="PTHR33692">
    <property type="entry name" value="RIBOSOME MATURATION FACTOR RIMM"/>
    <property type="match status" value="1"/>
</dbReference>
<evidence type="ECO:0000259" key="6">
    <source>
        <dbReference type="Pfam" id="PF01782"/>
    </source>
</evidence>
<evidence type="ECO:0000256" key="3">
    <source>
        <dbReference type="ARBA" id="ARBA00022552"/>
    </source>
</evidence>
<dbReference type="HAMAP" id="MF_00014">
    <property type="entry name" value="Ribosome_mat_RimM"/>
    <property type="match status" value="1"/>
</dbReference>
<accession>A0ABQ0U4W1</accession>
<proteinExistence type="inferred from homology"/>
<evidence type="ECO:0000313" key="8">
    <source>
        <dbReference type="EMBL" id="GEK73568.1"/>
    </source>
</evidence>
<evidence type="ECO:0000256" key="1">
    <source>
        <dbReference type="ARBA" id="ARBA00022490"/>
    </source>
</evidence>
<protein>
    <recommendedName>
        <fullName evidence="5">Ribosome maturation factor RimM</fullName>
    </recommendedName>
</protein>
<keyword evidence="3 5" id="KW-0698">rRNA processing</keyword>
<organism evidence="8 9">
    <name type="scientific">Halomonas halophila</name>
    <dbReference type="NCBI Taxonomy" id="29573"/>
    <lineage>
        <taxon>Bacteria</taxon>
        <taxon>Pseudomonadati</taxon>
        <taxon>Pseudomonadota</taxon>
        <taxon>Gammaproteobacteria</taxon>
        <taxon>Oceanospirillales</taxon>
        <taxon>Halomonadaceae</taxon>
        <taxon>Halomonas</taxon>
    </lineage>
</organism>
<reference evidence="8 9" key="1">
    <citation type="submission" date="2019-07" db="EMBL/GenBank/DDBJ databases">
        <title>Whole genome shotgun sequence of Halomonas halophila NBRC 102604.</title>
        <authorList>
            <person name="Hosoyama A."/>
            <person name="Uohara A."/>
            <person name="Ohji S."/>
            <person name="Ichikawa N."/>
        </authorList>
    </citation>
    <scope>NUCLEOTIDE SEQUENCE [LARGE SCALE GENOMIC DNA]</scope>
    <source>
        <strain evidence="8 9">NBRC 102604</strain>
    </source>
</reference>
<dbReference type="NCBIfam" id="TIGR02273">
    <property type="entry name" value="16S_RimM"/>
    <property type="match status" value="1"/>
</dbReference>
<comment type="similarity">
    <text evidence="5">Belongs to the RimM family.</text>
</comment>
<comment type="subcellular location">
    <subcellularLocation>
        <location evidence="5">Cytoplasm</location>
    </subcellularLocation>
</comment>
<feature type="domain" description="Ribosome maturation factor RimM PRC barrel" evidence="7">
    <location>
        <begin position="109"/>
        <end position="181"/>
    </location>
</feature>
<evidence type="ECO:0000256" key="4">
    <source>
        <dbReference type="ARBA" id="ARBA00023186"/>
    </source>
</evidence>
<dbReference type="InterPro" id="IPR036976">
    <property type="entry name" value="RimM_N_sf"/>
</dbReference>
<dbReference type="InterPro" id="IPR002676">
    <property type="entry name" value="RimM_N"/>
</dbReference>
<dbReference type="EMBL" id="BJUS01000024">
    <property type="protein sequence ID" value="GEK73568.1"/>
    <property type="molecule type" value="Genomic_DNA"/>
</dbReference>
<dbReference type="InterPro" id="IPR011033">
    <property type="entry name" value="PRC_barrel-like_sf"/>
</dbReference>
<dbReference type="Gene3D" id="2.40.30.60">
    <property type="entry name" value="RimM"/>
    <property type="match status" value="1"/>
</dbReference>
<dbReference type="Pfam" id="PF01782">
    <property type="entry name" value="RimM"/>
    <property type="match status" value="1"/>
</dbReference>
<dbReference type="InterPro" id="IPR009000">
    <property type="entry name" value="Transl_B-barrel_sf"/>
</dbReference>
<dbReference type="Proteomes" id="UP000321121">
    <property type="component" value="Unassembled WGS sequence"/>
</dbReference>
<evidence type="ECO:0000313" key="9">
    <source>
        <dbReference type="Proteomes" id="UP000321121"/>
    </source>
</evidence>
<dbReference type="SUPFAM" id="SSF50346">
    <property type="entry name" value="PRC-barrel domain"/>
    <property type="match status" value="1"/>
</dbReference>
<keyword evidence="2 5" id="KW-0690">Ribosome biogenesis</keyword>
<comment type="domain">
    <text evidence="5">The PRC barrel domain binds ribosomal protein uS19.</text>
</comment>
<evidence type="ECO:0000256" key="5">
    <source>
        <dbReference type="HAMAP-Rule" id="MF_00014"/>
    </source>
</evidence>
<dbReference type="RefSeq" id="WP_146909233.1">
    <property type="nucleotide sequence ID" value="NZ_BJUS01000024.1"/>
</dbReference>
<feature type="domain" description="RimM N-terminal" evidence="6">
    <location>
        <begin position="16"/>
        <end position="95"/>
    </location>
</feature>
<keyword evidence="9" id="KW-1185">Reference proteome</keyword>
<dbReference type="InterPro" id="IPR011961">
    <property type="entry name" value="RimM"/>
</dbReference>
<dbReference type="SUPFAM" id="SSF50447">
    <property type="entry name" value="Translation proteins"/>
    <property type="match status" value="1"/>
</dbReference>